<evidence type="ECO:0000313" key="3">
    <source>
        <dbReference type="EMBL" id="KAK0484810.1"/>
    </source>
</evidence>
<keyword evidence="1" id="KW-0812">Transmembrane</keyword>
<comment type="caution">
    <text evidence="3">The sequence shown here is derived from an EMBL/GenBank/DDBJ whole genome shotgun (WGS) entry which is preliminary data.</text>
</comment>
<feature type="transmembrane region" description="Helical" evidence="1">
    <location>
        <begin position="194"/>
        <end position="218"/>
    </location>
</feature>
<dbReference type="Pfam" id="PF20152">
    <property type="entry name" value="DUF6534"/>
    <property type="match status" value="1"/>
</dbReference>
<dbReference type="Proteomes" id="UP001175227">
    <property type="component" value="Unassembled WGS sequence"/>
</dbReference>
<dbReference type="PANTHER" id="PTHR40465:SF1">
    <property type="entry name" value="DUF6534 DOMAIN-CONTAINING PROTEIN"/>
    <property type="match status" value="1"/>
</dbReference>
<proteinExistence type="predicted"/>
<keyword evidence="1" id="KW-1133">Transmembrane helix</keyword>
<evidence type="ECO:0000313" key="4">
    <source>
        <dbReference type="Proteomes" id="UP001175227"/>
    </source>
</evidence>
<accession>A0AA39PIA4</accession>
<reference evidence="3" key="1">
    <citation type="submission" date="2023-06" db="EMBL/GenBank/DDBJ databases">
        <authorList>
            <consortium name="Lawrence Berkeley National Laboratory"/>
            <person name="Ahrendt S."/>
            <person name="Sahu N."/>
            <person name="Indic B."/>
            <person name="Wong-Bajracharya J."/>
            <person name="Merenyi Z."/>
            <person name="Ke H.-M."/>
            <person name="Monk M."/>
            <person name="Kocsube S."/>
            <person name="Drula E."/>
            <person name="Lipzen A."/>
            <person name="Balint B."/>
            <person name="Henrissat B."/>
            <person name="Andreopoulos B."/>
            <person name="Martin F.M."/>
            <person name="Harder C.B."/>
            <person name="Rigling D."/>
            <person name="Ford K.L."/>
            <person name="Foster G.D."/>
            <person name="Pangilinan J."/>
            <person name="Papanicolaou A."/>
            <person name="Barry K."/>
            <person name="LaButti K."/>
            <person name="Viragh M."/>
            <person name="Koriabine M."/>
            <person name="Yan M."/>
            <person name="Riley R."/>
            <person name="Champramary S."/>
            <person name="Plett K.L."/>
            <person name="Tsai I.J."/>
            <person name="Slot J."/>
            <person name="Sipos G."/>
            <person name="Plett J."/>
            <person name="Nagy L.G."/>
            <person name="Grigoriev I.V."/>
        </authorList>
    </citation>
    <scope>NUCLEOTIDE SEQUENCE</scope>
    <source>
        <strain evidence="3">ICMP 16352</strain>
    </source>
</reference>
<dbReference type="InterPro" id="IPR045339">
    <property type="entry name" value="DUF6534"/>
</dbReference>
<keyword evidence="4" id="KW-1185">Reference proteome</keyword>
<keyword evidence="1" id="KW-0472">Membrane</keyword>
<organism evidence="3 4">
    <name type="scientific">Armillaria novae-zelandiae</name>
    <dbReference type="NCBI Taxonomy" id="153914"/>
    <lineage>
        <taxon>Eukaryota</taxon>
        <taxon>Fungi</taxon>
        <taxon>Dikarya</taxon>
        <taxon>Basidiomycota</taxon>
        <taxon>Agaricomycotina</taxon>
        <taxon>Agaricomycetes</taxon>
        <taxon>Agaricomycetidae</taxon>
        <taxon>Agaricales</taxon>
        <taxon>Marasmiineae</taxon>
        <taxon>Physalacriaceae</taxon>
        <taxon>Armillaria</taxon>
    </lineage>
</organism>
<feature type="transmembrane region" description="Helical" evidence="1">
    <location>
        <begin position="50"/>
        <end position="72"/>
    </location>
</feature>
<feature type="transmembrane region" description="Helical" evidence="1">
    <location>
        <begin position="238"/>
        <end position="259"/>
    </location>
</feature>
<dbReference type="PANTHER" id="PTHR40465">
    <property type="entry name" value="CHROMOSOME 1, WHOLE GENOME SHOTGUN SEQUENCE"/>
    <property type="match status" value="1"/>
</dbReference>
<dbReference type="EMBL" id="JAUEPR010000005">
    <property type="protein sequence ID" value="KAK0484810.1"/>
    <property type="molecule type" value="Genomic_DNA"/>
</dbReference>
<gene>
    <name evidence="3" type="ORF">IW261DRAFT_1591128</name>
</gene>
<sequence>MVGVNDLTGLNTCLPHGGSVYIYRIAKGSSRNTMQSVPAGYPIVELTGPYIVGALLNWGLFGTLSVQLYLYYLAFPNDRRFVKCLVYGIYIIEFGQTMLIAHDAFTMFGYGFGDMDTLTRINLFWLIGPIMSAVASGVGQVFYAYRIYILSKSRIILIFIICLSLTSSVVAMLLGIGYFKAGNITKLNNRKTHIAVGISCGAAALCDILIAVCMTYYLMRRTTNIRSTRILVSKIIRLTIETGSVTAVMALLSFVIFIAFPHRSFFVTTGSIVPKLYANTIYMVLNSRFQISGGRDTYMSSTDISITTMMMRDSISQSVEGTQPAEGMQGPAPVVTISNEIFNDNYEADQTSVSHGTSRAFLELILPQDKPQDGYTVLSP</sequence>
<evidence type="ECO:0000259" key="2">
    <source>
        <dbReference type="Pfam" id="PF20152"/>
    </source>
</evidence>
<dbReference type="AlphaFoldDB" id="A0AA39PIA4"/>
<name>A0AA39PIA4_9AGAR</name>
<feature type="domain" description="DUF6534" evidence="2">
    <location>
        <begin position="203"/>
        <end position="288"/>
    </location>
</feature>
<feature type="transmembrane region" description="Helical" evidence="1">
    <location>
        <begin position="84"/>
        <end position="102"/>
    </location>
</feature>
<feature type="transmembrane region" description="Helical" evidence="1">
    <location>
        <begin position="155"/>
        <end position="179"/>
    </location>
</feature>
<protein>
    <recommendedName>
        <fullName evidence="2">DUF6534 domain-containing protein</fullName>
    </recommendedName>
</protein>
<feature type="transmembrane region" description="Helical" evidence="1">
    <location>
        <begin position="122"/>
        <end position="143"/>
    </location>
</feature>
<evidence type="ECO:0000256" key="1">
    <source>
        <dbReference type="SAM" id="Phobius"/>
    </source>
</evidence>